<reference evidence="5" key="1">
    <citation type="submission" date="2017-02" db="UniProtKB">
        <authorList>
            <consortium name="WormBaseParasite"/>
        </authorList>
    </citation>
    <scope>IDENTIFICATION</scope>
</reference>
<proteinExistence type="predicted"/>
<dbReference type="WBParaSite" id="TTAC_0000781201-mRNA-1">
    <property type="protein sequence ID" value="TTAC_0000781201-mRNA-1"/>
    <property type="gene ID" value="TTAC_0000781201"/>
</dbReference>
<sequence>MSHPLLWILPWLLSAFIGGECVRYSRFDIAISFANSSAKFSTSVFNLSVANYCVGGVPNVNDGAFEYHKVYQGDLVRLKWHSTQSENESPNSGCFISPPPRMQHSSWIAVIMEDMPQTGCSQFALLNYTSSLAGAVAILFLHDAQSAFDFSAIEASFSSPPSSPLRRKAAWRQRRTGRGLVSMPPLLVSLPMDMFPDLPTQLAVASSFPEVAVTGDIELFAELPSLPTTVHTTGANTASDLSSSLLLLLIVCVLFLLLGVLLIPARLGICFWQRLCFLSLVNSSKSRRSRKLNAATKKVLKQLPVKCLNQVDPLISEGFDQCAICIEVFKSQDLIRSLPCRYSKH</sequence>
<accession>A0A0R3X3A0</accession>
<keyword evidence="1" id="KW-0472">Membrane</keyword>
<gene>
    <name evidence="3" type="ORF">TTAC_LOCUS7797</name>
</gene>
<keyword evidence="4" id="KW-1185">Reference proteome</keyword>
<dbReference type="AlphaFoldDB" id="A0A0R3X3A0"/>
<evidence type="ECO:0000313" key="3">
    <source>
        <dbReference type="EMBL" id="VDM32255.1"/>
    </source>
</evidence>
<reference evidence="3 4" key="2">
    <citation type="submission" date="2018-11" db="EMBL/GenBank/DDBJ databases">
        <authorList>
            <consortium name="Pathogen Informatics"/>
        </authorList>
    </citation>
    <scope>NUCLEOTIDE SEQUENCE [LARGE SCALE GENOMIC DNA]</scope>
</reference>
<organism evidence="5">
    <name type="scientific">Hydatigena taeniaeformis</name>
    <name type="common">Feline tapeworm</name>
    <name type="synonym">Taenia taeniaeformis</name>
    <dbReference type="NCBI Taxonomy" id="6205"/>
    <lineage>
        <taxon>Eukaryota</taxon>
        <taxon>Metazoa</taxon>
        <taxon>Spiralia</taxon>
        <taxon>Lophotrochozoa</taxon>
        <taxon>Platyhelminthes</taxon>
        <taxon>Cestoda</taxon>
        <taxon>Eucestoda</taxon>
        <taxon>Cyclophyllidea</taxon>
        <taxon>Taeniidae</taxon>
        <taxon>Hydatigera</taxon>
    </lineage>
</organism>
<keyword evidence="1" id="KW-1133">Transmembrane helix</keyword>
<dbReference type="EMBL" id="UYWX01020406">
    <property type="protein sequence ID" value="VDM32255.1"/>
    <property type="molecule type" value="Genomic_DNA"/>
</dbReference>
<protein>
    <submittedName>
        <fullName evidence="5">RING-type domain-containing protein</fullName>
    </submittedName>
</protein>
<keyword evidence="2" id="KW-0732">Signal</keyword>
<evidence type="ECO:0000313" key="4">
    <source>
        <dbReference type="Proteomes" id="UP000274429"/>
    </source>
</evidence>
<dbReference type="OrthoDB" id="9984778at2759"/>
<feature type="chain" id="PRO_5043133177" evidence="2">
    <location>
        <begin position="22"/>
        <end position="345"/>
    </location>
</feature>
<feature type="transmembrane region" description="Helical" evidence="1">
    <location>
        <begin position="245"/>
        <end position="265"/>
    </location>
</feature>
<feature type="signal peptide" evidence="2">
    <location>
        <begin position="1"/>
        <end position="21"/>
    </location>
</feature>
<evidence type="ECO:0000256" key="1">
    <source>
        <dbReference type="SAM" id="Phobius"/>
    </source>
</evidence>
<keyword evidence="1" id="KW-0812">Transmembrane</keyword>
<evidence type="ECO:0000256" key="2">
    <source>
        <dbReference type="SAM" id="SignalP"/>
    </source>
</evidence>
<name>A0A0R3X3A0_HYDTA</name>
<dbReference type="STRING" id="6205.A0A0R3X3A0"/>
<dbReference type="Proteomes" id="UP000274429">
    <property type="component" value="Unassembled WGS sequence"/>
</dbReference>
<evidence type="ECO:0000313" key="5">
    <source>
        <dbReference type="WBParaSite" id="TTAC_0000781201-mRNA-1"/>
    </source>
</evidence>